<gene>
    <name evidence="1" type="ORF">M422DRAFT_261438</name>
</gene>
<proteinExistence type="predicted"/>
<evidence type="ECO:0000313" key="2">
    <source>
        <dbReference type="Proteomes" id="UP000054279"/>
    </source>
</evidence>
<accession>A0A0C9VFW1</accession>
<dbReference type="EMBL" id="KN837180">
    <property type="protein sequence ID" value="KIJ36291.1"/>
    <property type="molecule type" value="Genomic_DNA"/>
</dbReference>
<organism evidence="1 2">
    <name type="scientific">Sphaerobolus stellatus (strain SS14)</name>
    <dbReference type="NCBI Taxonomy" id="990650"/>
    <lineage>
        <taxon>Eukaryota</taxon>
        <taxon>Fungi</taxon>
        <taxon>Dikarya</taxon>
        <taxon>Basidiomycota</taxon>
        <taxon>Agaricomycotina</taxon>
        <taxon>Agaricomycetes</taxon>
        <taxon>Phallomycetidae</taxon>
        <taxon>Geastrales</taxon>
        <taxon>Sphaerobolaceae</taxon>
        <taxon>Sphaerobolus</taxon>
    </lineage>
</organism>
<keyword evidence="2" id="KW-1185">Reference proteome</keyword>
<evidence type="ECO:0000313" key="1">
    <source>
        <dbReference type="EMBL" id="KIJ36291.1"/>
    </source>
</evidence>
<protein>
    <submittedName>
        <fullName evidence="1">Uncharacterized protein</fullName>
    </submittedName>
</protein>
<reference evidence="1 2" key="1">
    <citation type="submission" date="2014-06" db="EMBL/GenBank/DDBJ databases">
        <title>Evolutionary Origins and Diversification of the Mycorrhizal Mutualists.</title>
        <authorList>
            <consortium name="DOE Joint Genome Institute"/>
            <consortium name="Mycorrhizal Genomics Consortium"/>
            <person name="Kohler A."/>
            <person name="Kuo A."/>
            <person name="Nagy L.G."/>
            <person name="Floudas D."/>
            <person name="Copeland A."/>
            <person name="Barry K.W."/>
            <person name="Cichocki N."/>
            <person name="Veneault-Fourrey C."/>
            <person name="LaButti K."/>
            <person name="Lindquist E.A."/>
            <person name="Lipzen A."/>
            <person name="Lundell T."/>
            <person name="Morin E."/>
            <person name="Murat C."/>
            <person name="Riley R."/>
            <person name="Ohm R."/>
            <person name="Sun H."/>
            <person name="Tunlid A."/>
            <person name="Henrissat B."/>
            <person name="Grigoriev I.V."/>
            <person name="Hibbett D.S."/>
            <person name="Martin F."/>
        </authorList>
    </citation>
    <scope>NUCLEOTIDE SEQUENCE [LARGE SCALE GENOMIC DNA]</scope>
    <source>
        <strain evidence="1 2">SS14</strain>
    </source>
</reference>
<name>A0A0C9VFW1_SPHS4</name>
<dbReference type="HOGENOM" id="CLU_3070186_0_0_1"/>
<dbReference type="Proteomes" id="UP000054279">
    <property type="component" value="Unassembled WGS sequence"/>
</dbReference>
<dbReference type="AlphaFoldDB" id="A0A0C9VFW1"/>
<sequence>MCYPPLEGLVQILDKLSTSEPTPEKTTEVLVYNWSTSVIYFIPITDIRYYHDT</sequence>